<dbReference type="EMBL" id="CM001220">
    <property type="protein sequence ID" value="KEH29355.1"/>
    <property type="molecule type" value="Genomic_DNA"/>
</dbReference>
<dbReference type="AlphaFoldDB" id="A0A072UU36"/>
<reference evidence="3 6" key="1">
    <citation type="journal article" date="2011" name="Nature">
        <title>The Medicago genome provides insight into the evolution of rhizobial symbioses.</title>
        <authorList>
            <person name="Young N.D."/>
            <person name="Debelle F."/>
            <person name="Oldroyd G.E."/>
            <person name="Geurts R."/>
            <person name="Cannon S.B."/>
            <person name="Udvardi M.K."/>
            <person name="Benedito V.A."/>
            <person name="Mayer K.F."/>
            <person name="Gouzy J."/>
            <person name="Schoof H."/>
            <person name="Van de Peer Y."/>
            <person name="Proost S."/>
            <person name="Cook D.R."/>
            <person name="Meyers B.C."/>
            <person name="Spannagl M."/>
            <person name="Cheung F."/>
            <person name="De Mita S."/>
            <person name="Krishnakumar V."/>
            <person name="Gundlach H."/>
            <person name="Zhou S."/>
            <person name="Mudge J."/>
            <person name="Bharti A.K."/>
            <person name="Murray J.D."/>
            <person name="Naoumkina M.A."/>
            <person name="Rosen B."/>
            <person name="Silverstein K.A."/>
            <person name="Tang H."/>
            <person name="Rombauts S."/>
            <person name="Zhao P.X."/>
            <person name="Zhou P."/>
            <person name="Barbe V."/>
            <person name="Bardou P."/>
            <person name="Bechner M."/>
            <person name="Bellec A."/>
            <person name="Berger A."/>
            <person name="Berges H."/>
            <person name="Bidwell S."/>
            <person name="Bisseling T."/>
            <person name="Choisne N."/>
            <person name="Couloux A."/>
            <person name="Denny R."/>
            <person name="Deshpande S."/>
            <person name="Dai X."/>
            <person name="Doyle J.J."/>
            <person name="Dudez A.M."/>
            <person name="Farmer A.D."/>
            <person name="Fouteau S."/>
            <person name="Franken C."/>
            <person name="Gibelin C."/>
            <person name="Gish J."/>
            <person name="Goldstein S."/>
            <person name="Gonzalez A.J."/>
            <person name="Green P.J."/>
            <person name="Hallab A."/>
            <person name="Hartog M."/>
            <person name="Hua A."/>
            <person name="Humphray S.J."/>
            <person name="Jeong D.H."/>
            <person name="Jing Y."/>
            <person name="Jocker A."/>
            <person name="Kenton S.M."/>
            <person name="Kim D.J."/>
            <person name="Klee K."/>
            <person name="Lai H."/>
            <person name="Lang C."/>
            <person name="Lin S."/>
            <person name="Macmil S.L."/>
            <person name="Magdelenat G."/>
            <person name="Matthews L."/>
            <person name="McCorrison J."/>
            <person name="Monaghan E.L."/>
            <person name="Mun J.H."/>
            <person name="Najar F.Z."/>
            <person name="Nicholson C."/>
            <person name="Noirot C."/>
            <person name="O'Bleness M."/>
            <person name="Paule C.R."/>
            <person name="Poulain J."/>
            <person name="Prion F."/>
            <person name="Qin B."/>
            <person name="Qu C."/>
            <person name="Retzel E.F."/>
            <person name="Riddle C."/>
            <person name="Sallet E."/>
            <person name="Samain S."/>
            <person name="Samson N."/>
            <person name="Sanders I."/>
            <person name="Saurat O."/>
            <person name="Scarpelli C."/>
            <person name="Schiex T."/>
            <person name="Segurens B."/>
            <person name="Severin A.J."/>
            <person name="Sherrier D.J."/>
            <person name="Shi R."/>
            <person name="Sims S."/>
            <person name="Singer S.R."/>
            <person name="Sinharoy S."/>
            <person name="Sterck L."/>
            <person name="Viollet A."/>
            <person name="Wang B.B."/>
            <person name="Wang K."/>
            <person name="Wang M."/>
            <person name="Wang X."/>
            <person name="Warfsmann J."/>
            <person name="Weissenbach J."/>
            <person name="White D.D."/>
            <person name="White J.D."/>
            <person name="Wiley G.B."/>
            <person name="Wincker P."/>
            <person name="Xing Y."/>
            <person name="Yang L."/>
            <person name="Yao Z."/>
            <person name="Ying F."/>
            <person name="Zhai J."/>
            <person name="Zhou L."/>
            <person name="Zuber A."/>
            <person name="Denarie J."/>
            <person name="Dixon R.A."/>
            <person name="May G.D."/>
            <person name="Schwartz D.C."/>
            <person name="Rogers J."/>
            <person name="Quetier F."/>
            <person name="Town C.D."/>
            <person name="Roe B.A."/>
        </authorList>
    </citation>
    <scope>NUCLEOTIDE SEQUENCE [LARGE SCALE GENOMIC DNA]</scope>
    <source>
        <strain evidence="3">A17</strain>
        <strain evidence="5 6">cv. Jemalong A17</strain>
    </source>
</reference>
<dbReference type="PANTHER" id="PTHR37385">
    <property type="entry name" value="PROTEIN LOW PSII ACCUMULATION 2, CHLOROPLASTIC"/>
    <property type="match status" value="1"/>
</dbReference>
<dbReference type="EnsemblPlants" id="KEH29355">
    <property type="protein sequence ID" value="KEH29355"/>
    <property type="gene ID" value="MTR_4g035825"/>
</dbReference>
<reference evidence="3 6" key="2">
    <citation type="journal article" date="2014" name="BMC Genomics">
        <title>An improved genome release (version Mt4.0) for the model legume Medicago truncatula.</title>
        <authorList>
            <person name="Tang H."/>
            <person name="Krishnakumar V."/>
            <person name="Bidwell S."/>
            <person name="Rosen B."/>
            <person name="Chan A."/>
            <person name="Zhou S."/>
            <person name="Gentzbittel L."/>
            <person name="Childs K.L."/>
            <person name="Yandell M."/>
            <person name="Gundlach H."/>
            <person name="Mayer K.F."/>
            <person name="Schwartz D.C."/>
            <person name="Town C.D."/>
        </authorList>
    </citation>
    <scope>GENOME REANNOTATION</scope>
    <source>
        <strain evidence="3">A17</strain>
        <strain evidence="5 6">cv. Jemalong A17</strain>
    </source>
</reference>
<evidence type="ECO:0000313" key="3">
    <source>
        <dbReference type="EMBL" id="KEH29355.1"/>
    </source>
</evidence>
<keyword evidence="2" id="KW-0812">Transmembrane</keyword>
<evidence type="ECO:0000256" key="1">
    <source>
        <dbReference type="SAM" id="MobiDB-lite"/>
    </source>
</evidence>
<organism evidence="3 6">
    <name type="scientific">Medicago truncatula</name>
    <name type="common">Barrel medic</name>
    <name type="synonym">Medicago tribuloides</name>
    <dbReference type="NCBI Taxonomy" id="3880"/>
    <lineage>
        <taxon>Eukaryota</taxon>
        <taxon>Viridiplantae</taxon>
        <taxon>Streptophyta</taxon>
        <taxon>Embryophyta</taxon>
        <taxon>Tracheophyta</taxon>
        <taxon>Spermatophyta</taxon>
        <taxon>Magnoliopsida</taxon>
        <taxon>eudicotyledons</taxon>
        <taxon>Gunneridae</taxon>
        <taxon>Pentapetalae</taxon>
        <taxon>rosids</taxon>
        <taxon>fabids</taxon>
        <taxon>Fabales</taxon>
        <taxon>Fabaceae</taxon>
        <taxon>Papilionoideae</taxon>
        <taxon>50 kb inversion clade</taxon>
        <taxon>NPAAA clade</taxon>
        <taxon>Hologalegina</taxon>
        <taxon>IRL clade</taxon>
        <taxon>Trifolieae</taxon>
        <taxon>Medicago</taxon>
    </lineage>
</organism>
<protein>
    <submittedName>
        <fullName evidence="3">Low psii accumulation protein, putative</fullName>
    </submittedName>
</protein>
<accession>A0A072UU36</accession>
<name>A0A072UU36_MEDTR</name>
<dbReference type="Gramene" id="rna21958">
    <property type="protein sequence ID" value="RHN59802.1"/>
    <property type="gene ID" value="gene21958"/>
</dbReference>
<evidence type="ECO:0000313" key="6">
    <source>
        <dbReference type="Proteomes" id="UP000002051"/>
    </source>
</evidence>
<feature type="transmembrane region" description="Helical" evidence="2">
    <location>
        <begin position="163"/>
        <end position="184"/>
    </location>
</feature>
<feature type="region of interest" description="Disordered" evidence="1">
    <location>
        <begin position="51"/>
        <end position="95"/>
    </location>
</feature>
<dbReference type="InterPro" id="IPR038789">
    <property type="entry name" value="LPA2-like"/>
</dbReference>
<dbReference type="HOGENOM" id="CLU_096250_0_0_1"/>
<sequence length="196" mass="21602">MIGGEVSLSSSEGKRNYVVKLSSNSNKTKMALQTQFVTSFTTKLQHSFSPTFTIKSEKPSEPSDSIPNKTGVGFGPSNGNNTKRKQKGQRDRASIIRRNPVEKPAFVSEQLQQQPQVQEESAVEKGFILAWLGFGSVILVEGIALAASGFFPDEWDNFLVKYLYPSFTPSVLLFLAGAVAFGVVKYKQNEKLTDQK</sequence>
<dbReference type="OrthoDB" id="568307at2759"/>
<dbReference type="EMBL" id="PSQE01000004">
    <property type="protein sequence ID" value="RHN59802.1"/>
    <property type="molecule type" value="Genomic_DNA"/>
</dbReference>
<feature type="transmembrane region" description="Helical" evidence="2">
    <location>
        <begin position="128"/>
        <end position="151"/>
    </location>
</feature>
<dbReference type="PANTHER" id="PTHR37385:SF2">
    <property type="entry name" value="PROTEIN LPA2"/>
    <property type="match status" value="1"/>
</dbReference>
<evidence type="ECO:0000256" key="2">
    <source>
        <dbReference type="SAM" id="Phobius"/>
    </source>
</evidence>
<proteinExistence type="predicted"/>
<keyword evidence="6" id="KW-1185">Reference proteome</keyword>
<dbReference type="KEGG" id="mtr:25491831"/>
<dbReference type="Proteomes" id="UP000265566">
    <property type="component" value="Chromosome 4"/>
</dbReference>
<keyword evidence="2" id="KW-1133">Transmembrane helix</keyword>
<dbReference type="Proteomes" id="UP000002051">
    <property type="component" value="Chromosome 4"/>
</dbReference>
<reference evidence="5" key="3">
    <citation type="submission" date="2015-04" db="UniProtKB">
        <authorList>
            <consortium name="EnsemblPlants"/>
        </authorList>
    </citation>
    <scope>IDENTIFICATION</scope>
    <source>
        <strain evidence="5">cv. Jemalong A17</strain>
    </source>
</reference>
<dbReference type="STRING" id="3880.A0A072UU36"/>
<reference evidence="4" key="4">
    <citation type="journal article" date="2018" name="Nat. Plants">
        <title>Whole-genome landscape of Medicago truncatula symbiotic genes.</title>
        <authorList>
            <person name="Pecrix Y."/>
            <person name="Gamas P."/>
            <person name="Carrere S."/>
        </authorList>
    </citation>
    <scope>NUCLEOTIDE SEQUENCE</scope>
    <source>
        <tissue evidence="4">Leaves</tissue>
    </source>
</reference>
<evidence type="ECO:0000313" key="5">
    <source>
        <dbReference type="EnsemblPlants" id="KEH29355"/>
    </source>
</evidence>
<keyword evidence="2" id="KW-0472">Membrane</keyword>
<evidence type="ECO:0000313" key="4">
    <source>
        <dbReference type="EMBL" id="RHN59802.1"/>
    </source>
</evidence>
<gene>
    <name evidence="5" type="primary">25491831</name>
    <name evidence="3" type="ordered locus">MTR_4g035825</name>
    <name evidence="4" type="ORF">MtrunA17_Chr4g0018191</name>
</gene>